<dbReference type="PANTHER" id="PTHR12469:SF2">
    <property type="entry name" value="SUCCINATE DEHYDROGENASE ASSEMBLY FACTOR 2, MITOCHONDRIAL"/>
    <property type="match status" value="1"/>
</dbReference>
<proteinExistence type="inferred from homology"/>
<sequence>MIAKQQQQSILRLASRVISRRCFGTSSVRLLNEGKPQNPPIDTEIKLKIQPIVRTGESIDVKRARLLYQSRKRGILESDLLLSRYADKRLNNMTMEELDEYDKLLDEADWDIYYWATKNYSVTPLPDKWKDSKILKEIQKIAENEEKVIMRMPELDLSGKKN</sequence>
<dbReference type="OrthoDB" id="284292at2759"/>
<dbReference type="EMBL" id="AOGT01000521">
    <property type="protein sequence ID" value="EMG49683.1"/>
    <property type="molecule type" value="Genomic_DNA"/>
</dbReference>
<evidence type="ECO:0000256" key="1">
    <source>
        <dbReference type="ARBA" id="ARBA00004305"/>
    </source>
</evidence>
<dbReference type="Gene3D" id="1.10.150.250">
    <property type="entry name" value="Flavinator of succinate dehydrogenase"/>
    <property type="match status" value="1"/>
</dbReference>
<comment type="similarity">
    <text evidence="4">Belongs to the SDHAF2 family.</text>
</comment>
<evidence type="ECO:0000313" key="5">
    <source>
        <dbReference type="EMBL" id="EMG49683.1"/>
    </source>
</evidence>
<evidence type="ECO:0000313" key="6">
    <source>
        <dbReference type="Proteomes" id="UP000011777"/>
    </source>
</evidence>
<comment type="caution">
    <text evidence="5">The sequence shown here is derived from an EMBL/GenBank/DDBJ whole genome shotgun (WGS) entry which is preliminary data.</text>
</comment>
<dbReference type="HAMAP" id="MF_03057">
    <property type="entry name" value="SDHAF2"/>
    <property type="match status" value="1"/>
</dbReference>
<comment type="subunit">
    <text evidence="4">Interacts with the flavoprotein subunit within the SDH catalytic dimer.</text>
</comment>
<dbReference type="eggNOG" id="KOG3326">
    <property type="taxonomic scope" value="Eukaryota"/>
</dbReference>
<comment type="subcellular location">
    <subcellularLocation>
        <location evidence="1 4">Mitochondrion matrix</location>
    </subcellularLocation>
</comment>
<organism evidence="5 6">
    <name type="scientific">Candida maltosa (strain Xu316)</name>
    <name type="common">Yeast</name>
    <dbReference type="NCBI Taxonomy" id="1245528"/>
    <lineage>
        <taxon>Eukaryota</taxon>
        <taxon>Fungi</taxon>
        <taxon>Dikarya</taxon>
        <taxon>Ascomycota</taxon>
        <taxon>Saccharomycotina</taxon>
        <taxon>Pichiomycetes</taxon>
        <taxon>Debaryomycetaceae</taxon>
        <taxon>Candida/Lodderomyces clade</taxon>
        <taxon>Candida</taxon>
    </lineage>
</organism>
<dbReference type="GO" id="GO:0005759">
    <property type="term" value="C:mitochondrial matrix"/>
    <property type="evidence" value="ECO:0007669"/>
    <property type="project" value="UniProtKB-SubCell"/>
</dbReference>
<comment type="function">
    <text evidence="4">Plays an essential role in the assembly of succinate dehydrogenase (SDH), an enzyme complex (also referred to as respiratory complex II) that is a component of both the tricarboxylic acid (TCA) cycle and the mitochondrial electron transport chain, and which couples the oxidation of succinate to fumarate with the reduction of ubiquinone (coenzyme Q) to ubiquinol. Required for flavinylation (covalent attachment of FAD) of the flavoprotein subunit of the SDH catalytic dimer.</text>
</comment>
<dbReference type="GO" id="GO:0034553">
    <property type="term" value="P:mitochondrial respiratory chain complex II assembly"/>
    <property type="evidence" value="ECO:0007669"/>
    <property type="project" value="TreeGrafter"/>
</dbReference>
<accession>M3JC16</accession>
<dbReference type="FunFam" id="1.10.150.250:FF:000002">
    <property type="entry name" value="Succinate dehydrogenase assembly factor 2, mitochondrial"/>
    <property type="match status" value="1"/>
</dbReference>
<reference evidence="5 6" key="1">
    <citation type="submission" date="2013-02" db="EMBL/GenBank/DDBJ databases">
        <title>Genome sequence of Candida maltosa Xu316, a potential industrial strain for xylitol and ethanol production.</title>
        <authorList>
            <person name="Yu J."/>
            <person name="Wang Q."/>
            <person name="Geng X."/>
            <person name="Bao W."/>
            <person name="He P."/>
            <person name="Cai J."/>
        </authorList>
    </citation>
    <scope>NUCLEOTIDE SEQUENCE [LARGE SCALE GENOMIC DNA]</scope>
    <source>
        <strain evidence="6">Xu316</strain>
    </source>
</reference>
<keyword evidence="6" id="KW-1185">Reference proteome</keyword>
<evidence type="ECO:0000256" key="2">
    <source>
        <dbReference type="ARBA" id="ARBA00023128"/>
    </source>
</evidence>
<gene>
    <name evidence="5" type="ORF">G210_5481</name>
</gene>
<dbReference type="HOGENOM" id="CLU_103054_0_1_1"/>
<dbReference type="Pfam" id="PF03937">
    <property type="entry name" value="Sdh5"/>
    <property type="match status" value="1"/>
</dbReference>
<dbReference type="InterPro" id="IPR005631">
    <property type="entry name" value="SDH"/>
</dbReference>
<dbReference type="PANTHER" id="PTHR12469">
    <property type="entry name" value="PROTEIN EMI5 HOMOLOG, MITOCHONDRIAL"/>
    <property type="match status" value="1"/>
</dbReference>
<dbReference type="GO" id="GO:0006121">
    <property type="term" value="P:mitochondrial electron transport, succinate to ubiquinone"/>
    <property type="evidence" value="ECO:0007669"/>
    <property type="project" value="UniProtKB-UniRule"/>
</dbReference>
<evidence type="ECO:0000256" key="3">
    <source>
        <dbReference type="ARBA" id="ARBA00023186"/>
    </source>
</evidence>
<dbReference type="AlphaFoldDB" id="M3JC16"/>
<dbReference type="SUPFAM" id="SSF109910">
    <property type="entry name" value="YgfY-like"/>
    <property type="match status" value="1"/>
</dbReference>
<dbReference type="Proteomes" id="UP000011777">
    <property type="component" value="Unassembled WGS sequence"/>
</dbReference>
<dbReference type="InterPro" id="IPR028882">
    <property type="entry name" value="SDHAF2"/>
</dbReference>
<keyword evidence="3 4" id="KW-0143">Chaperone</keyword>
<dbReference type="InterPro" id="IPR036714">
    <property type="entry name" value="SDH_sf"/>
</dbReference>
<protein>
    <recommendedName>
        <fullName evidence="4">Succinate dehydrogenase assembly factor 2, mitochondrial</fullName>
        <shortName evidence="4">SDH assembly factor 2</shortName>
        <shortName evidence="4">SDHAF2</shortName>
    </recommendedName>
</protein>
<dbReference type="GO" id="GO:0006099">
    <property type="term" value="P:tricarboxylic acid cycle"/>
    <property type="evidence" value="ECO:0007669"/>
    <property type="project" value="TreeGrafter"/>
</dbReference>
<dbReference type="OMA" id="YGKPQNP"/>
<dbReference type="STRING" id="1245528.M3JC16"/>
<keyword evidence="2 4" id="KW-0496">Mitochondrion</keyword>
<name>M3JC16_CANMX</name>
<evidence type="ECO:0000256" key="4">
    <source>
        <dbReference type="HAMAP-Rule" id="MF_03057"/>
    </source>
</evidence>